<accession>A0A6N7EQY0</accession>
<name>A0A6N7EQY0_9MICO</name>
<keyword evidence="6" id="KW-0663">Pyridoxal phosphate</keyword>
<dbReference type="EMBL" id="WHPC01000086">
    <property type="protein sequence ID" value="MPV38526.1"/>
    <property type="molecule type" value="Genomic_DNA"/>
</dbReference>
<dbReference type="Pfam" id="PF00266">
    <property type="entry name" value="Aminotran_5"/>
    <property type="match status" value="1"/>
</dbReference>
<feature type="region of interest" description="Disordered" evidence="11">
    <location>
        <begin position="1"/>
        <end position="51"/>
    </location>
</feature>
<dbReference type="InterPro" id="IPR020578">
    <property type="entry name" value="Aminotrans_V_PyrdxlP_BS"/>
</dbReference>
<evidence type="ECO:0000256" key="10">
    <source>
        <dbReference type="RuleBase" id="RU004504"/>
    </source>
</evidence>
<protein>
    <recommendedName>
        <fullName evidence="3">cysteine desulfurase</fullName>
        <ecNumber evidence="3">2.8.1.7</ecNumber>
    </recommendedName>
</protein>
<evidence type="ECO:0000256" key="7">
    <source>
        <dbReference type="ARBA" id="ARBA00023004"/>
    </source>
</evidence>
<dbReference type="EC" id="2.8.1.7" evidence="3"/>
<evidence type="ECO:0000256" key="9">
    <source>
        <dbReference type="ARBA" id="ARBA00050776"/>
    </source>
</evidence>
<reference evidence="13 14" key="1">
    <citation type="submission" date="2019-10" db="EMBL/GenBank/DDBJ databases">
        <title>Georgenia wutianyii sp. nov. and Georgenia yuyongxinii sp. nov. isolated from plateau pika (Ochotona curzoniae) in the Qinghai-Tibet plateau of China.</title>
        <authorList>
            <person name="Tian Z."/>
        </authorList>
    </citation>
    <scope>NUCLEOTIDE SEQUENCE [LARGE SCALE GENOMIC DNA]</scope>
    <source>
        <strain evidence="13 14">JCM 19765</strain>
    </source>
</reference>
<dbReference type="InterPro" id="IPR016454">
    <property type="entry name" value="Cysteine_dSase"/>
</dbReference>
<comment type="cofactor">
    <cofactor evidence="1 10">
        <name>pyridoxal 5'-phosphate</name>
        <dbReference type="ChEBI" id="CHEBI:597326"/>
    </cofactor>
</comment>
<dbReference type="Proteomes" id="UP000437709">
    <property type="component" value="Unassembled WGS sequence"/>
</dbReference>
<dbReference type="InterPro" id="IPR000192">
    <property type="entry name" value="Aminotrans_V_dom"/>
</dbReference>
<proteinExistence type="inferred from homology"/>
<evidence type="ECO:0000256" key="8">
    <source>
        <dbReference type="ARBA" id="ARBA00023014"/>
    </source>
</evidence>
<dbReference type="PIRSF" id="PIRSF005572">
    <property type="entry name" value="NifS"/>
    <property type="match status" value="1"/>
</dbReference>
<dbReference type="Gene3D" id="3.90.1150.10">
    <property type="entry name" value="Aspartate Aminotransferase, domain 1"/>
    <property type="match status" value="1"/>
</dbReference>
<dbReference type="InterPro" id="IPR015424">
    <property type="entry name" value="PyrdxlP-dep_Trfase"/>
</dbReference>
<dbReference type="GO" id="GO:0046872">
    <property type="term" value="F:metal ion binding"/>
    <property type="evidence" value="ECO:0007669"/>
    <property type="project" value="UniProtKB-KW"/>
</dbReference>
<dbReference type="GO" id="GO:0051536">
    <property type="term" value="F:iron-sulfur cluster binding"/>
    <property type="evidence" value="ECO:0007669"/>
    <property type="project" value="UniProtKB-KW"/>
</dbReference>
<dbReference type="GO" id="GO:0008483">
    <property type="term" value="F:transaminase activity"/>
    <property type="evidence" value="ECO:0007669"/>
    <property type="project" value="UniProtKB-KW"/>
</dbReference>
<dbReference type="Gene3D" id="3.40.640.10">
    <property type="entry name" value="Type I PLP-dependent aspartate aminotransferase-like (Major domain)"/>
    <property type="match status" value="1"/>
</dbReference>
<evidence type="ECO:0000256" key="3">
    <source>
        <dbReference type="ARBA" id="ARBA00012239"/>
    </source>
</evidence>
<sequence length="477" mass="49436">MAARVSTPGGLAGERAAGGPRWPDGRNEPARSSWQRVPEPRGSRRARRRRSRRRDVSLHWTIVTTYLDHAATTPVRPDVAAAYAEELTRLGNPSSLHAPGRDARRRLEEAREQLAAAVGAEPAEVLFTSGGTEADNLAVKGGYWARRTADRTRVAVSAVEHPAVLEAATWLAAHDGAALDLLPVTGAGVLDVAALDVHLDEHGPATALVSVMWANNETGVLQPLDQVVALVHAAGIPVHSDAVQALGHAPVHFARSGLDALSLSGHKLGAPVGTGALVARRDLALSPVEHGGGQERGVRSGTLAVAGARALALAVSSAVAEQEAETARLRRLRDRLLSAVLSTVPGVRLSGPDLDQAGADAWLPGIAHLTVDGADADSLLFGLDVAGVAASSGSACQAGVQEASHVLLAMGRDEEQARSALRFSLGRTTTEADVDAAAAALPTVVANARKAHATRSARARRSAVGLHDAATDLRSVS</sequence>
<gene>
    <name evidence="13" type="ORF">GB881_16025</name>
</gene>
<evidence type="ECO:0000256" key="4">
    <source>
        <dbReference type="ARBA" id="ARBA00022679"/>
    </source>
</evidence>
<evidence type="ECO:0000256" key="6">
    <source>
        <dbReference type="ARBA" id="ARBA00022898"/>
    </source>
</evidence>
<comment type="caution">
    <text evidence="13">The sequence shown here is derived from an EMBL/GenBank/DDBJ whole genome shotgun (WGS) entry which is preliminary data.</text>
</comment>
<keyword evidence="4 13" id="KW-0808">Transferase</keyword>
<dbReference type="SUPFAM" id="SSF53383">
    <property type="entry name" value="PLP-dependent transferases"/>
    <property type="match status" value="1"/>
</dbReference>
<organism evidence="13 14">
    <name type="scientific">Georgenia subflava</name>
    <dbReference type="NCBI Taxonomy" id="1622177"/>
    <lineage>
        <taxon>Bacteria</taxon>
        <taxon>Bacillati</taxon>
        <taxon>Actinomycetota</taxon>
        <taxon>Actinomycetes</taxon>
        <taxon>Micrococcales</taxon>
        <taxon>Bogoriellaceae</taxon>
        <taxon>Georgenia</taxon>
    </lineage>
</organism>
<dbReference type="FunFam" id="3.40.640.10:FF:000084">
    <property type="entry name" value="IscS-like cysteine desulfurase"/>
    <property type="match status" value="1"/>
</dbReference>
<keyword evidence="14" id="KW-1185">Reference proteome</keyword>
<dbReference type="PANTHER" id="PTHR11601">
    <property type="entry name" value="CYSTEINE DESULFURYLASE FAMILY MEMBER"/>
    <property type="match status" value="1"/>
</dbReference>
<keyword evidence="5" id="KW-0479">Metal-binding</keyword>
<dbReference type="Gene3D" id="1.10.260.50">
    <property type="match status" value="1"/>
</dbReference>
<dbReference type="InterPro" id="IPR015421">
    <property type="entry name" value="PyrdxlP-dep_Trfase_major"/>
</dbReference>
<comment type="similarity">
    <text evidence="2">Belongs to the class-V pyridoxal-phosphate-dependent aminotransferase family. NifS/IscS subfamily.</text>
</comment>
<evidence type="ECO:0000256" key="5">
    <source>
        <dbReference type="ARBA" id="ARBA00022723"/>
    </source>
</evidence>
<dbReference type="OrthoDB" id="9808002at2"/>
<evidence type="ECO:0000313" key="14">
    <source>
        <dbReference type="Proteomes" id="UP000437709"/>
    </source>
</evidence>
<feature type="domain" description="Aminotransferase class V" evidence="12">
    <location>
        <begin position="65"/>
        <end position="436"/>
    </location>
</feature>
<dbReference type="PANTHER" id="PTHR11601:SF34">
    <property type="entry name" value="CYSTEINE DESULFURASE"/>
    <property type="match status" value="1"/>
</dbReference>
<dbReference type="PROSITE" id="PS00595">
    <property type="entry name" value="AA_TRANSFER_CLASS_5"/>
    <property type="match status" value="1"/>
</dbReference>
<evidence type="ECO:0000256" key="1">
    <source>
        <dbReference type="ARBA" id="ARBA00001933"/>
    </source>
</evidence>
<evidence type="ECO:0000256" key="2">
    <source>
        <dbReference type="ARBA" id="ARBA00006490"/>
    </source>
</evidence>
<dbReference type="GO" id="GO:0031071">
    <property type="term" value="F:cysteine desulfurase activity"/>
    <property type="evidence" value="ECO:0007669"/>
    <property type="project" value="UniProtKB-EC"/>
</dbReference>
<evidence type="ECO:0000259" key="12">
    <source>
        <dbReference type="Pfam" id="PF00266"/>
    </source>
</evidence>
<comment type="catalytic activity">
    <reaction evidence="9">
        <text>(sulfur carrier)-H + L-cysteine = (sulfur carrier)-SH + L-alanine</text>
        <dbReference type="Rhea" id="RHEA:43892"/>
        <dbReference type="Rhea" id="RHEA-COMP:14737"/>
        <dbReference type="Rhea" id="RHEA-COMP:14739"/>
        <dbReference type="ChEBI" id="CHEBI:29917"/>
        <dbReference type="ChEBI" id="CHEBI:35235"/>
        <dbReference type="ChEBI" id="CHEBI:57972"/>
        <dbReference type="ChEBI" id="CHEBI:64428"/>
        <dbReference type="EC" id="2.8.1.7"/>
    </reaction>
</comment>
<dbReference type="InterPro" id="IPR015422">
    <property type="entry name" value="PyrdxlP-dep_Trfase_small"/>
</dbReference>
<evidence type="ECO:0000313" key="13">
    <source>
        <dbReference type="EMBL" id="MPV38526.1"/>
    </source>
</evidence>
<evidence type="ECO:0000256" key="11">
    <source>
        <dbReference type="SAM" id="MobiDB-lite"/>
    </source>
</evidence>
<keyword evidence="13" id="KW-0032">Aminotransferase</keyword>
<dbReference type="AlphaFoldDB" id="A0A6N7EQY0"/>
<keyword evidence="8" id="KW-0411">Iron-sulfur</keyword>
<keyword evidence="7" id="KW-0408">Iron</keyword>